<evidence type="ECO:0000259" key="4">
    <source>
        <dbReference type="Pfam" id="PF20597"/>
    </source>
</evidence>
<evidence type="ECO:0000256" key="1">
    <source>
        <dbReference type="SAM" id="MobiDB-lite"/>
    </source>
</evidence>
<feature type="compositionally biased region" description="Acidic residues" evidence="1">
    <location>
        <begin position="349"/>
        <end position="358"/>
    </location>
</feature>
<feature type="domain" description="Choice-of-anchor A" evidence="4">
    <location>
        <begin position="70"/>
        <end position="319"/>
    </location>
</feature>
<protein>
    <submittedName>
        <fullName evidence="5">Choice-of-anchor A family protein</fullName>
    </submittedName>
</protein>
<name>A0A4S8PL75_9ACTN</name>
<feature type="region of interest" description="Disordered" evidence="1">
    <location>
        <begin position="331"/>
        <end position="442"/>
    </location>
</feature>
<feature type="transmembrane region" description="Helical" evidence="2">
    <location>
        <begin position="450"/>
        <end position="470"/>
    </location>
</feature>
<dbReference type="EMBL" id="STGX01000002">
    <property type="protein sequence ID" value="THV31490.1"/>
    <property type="molecule type" value="Genomic_DNA"/>
</dbReference>
<proteinExistence type="predicted"/>
<keyword evidence="2" id="KW-0812">Transmembrane</keyword>
<gene>
    <name evidence="5" type="ORF">E9998_03760</name>
</gene>
<dbReference type="NCBIfam" id="TIGR04215">
    <property type="entry name" value="choice_anch_A"/>
    <property type="match status" value="1"/>
</dbReference>
<keyword evidence="6" id="KW-1185">Reference proteome</keyword>
<reference evidence="5 6" key="1">
    <citation type="journal article" date="2018" name="Int. J. Syst. Evol. Microbiol.">
        <title>Glycomyces paridis sp. nov., isolated from the medicinal plant Paris polyphylla.</title>
        <authorList>
            <person name="Fang X.M."/>
            <person name="Bai J.L."/>
            <person name="Su J."/>
            <person name="Zhao L.L."/>
            <person name="Liu H.Y."/>
            <person name="Ma B.P."/>
            <person name="Zhang Y.Q."/>
            <person name="Yu L.Y."/>
        </authorList>
    </citation>
    <scope>NUCLEOTIDE SEQUENCE [LARGE SCALE GENOMIC DNA]</scope>
    <source>
        <strain evidence="5 6">CPCC 204357</strain>
    </source>
</reference>
<organism evidence="5 6">
    <name type="scientific">Glycomyces paridis</name>
    <dbReference type="NCBI Taxonomy" id="2126555"/>
    <lineage>
        <taxon>Bacteria</taxon>
        <taxon>Bacillati</taxon>
        <taxon>Actinomycetota</taxon>
        <taxon>Actinomycetes</taxon>
        <taxon>Glycomycetales</taxon>
        <taxon>Glycomycetaceae</taxon>
        <taxon>Glycomyces</taxon>
    </lineage>
</organism>
<evidence type="ECO:0000313" key="5">
    <source>
        <dbReference type="EMBL" id="THV31490.1"/>
    </source>
</evidence>
<comment type="caution">
    <text evidence="5">The sequence shown here is derived from an EMBL/GenBank/DDBJ whole genome shotgun (WGS) entry which is preliminary data.</text>
</comment>
<accession>A0A4S8PL75</accession>
<evidence type="ECO:0000256" key="2">
    <source>
        <dbReference type="SAM" id="Phobius"/>
    </source>
</evidence>
<feature type="signal peptide" evidence="3">
    <location>
        <begin position="1"/>
        <end position="35"/>
    </location>
</feature>
<feature type="chain" id="PRO_5020397566" evidence="3">
    <location>
        <begin position="36"/>
        <end position="476"/>
    </location>
</feature>
<dbReference type="Proteomes" id="UP000305792">
    <property type="component" value="Unassembled WGS sequence"/>
</dbReference>
<evidence type="ECO:0000256" key="3">
    <source>
        <dbReference type="SAM" id="SignalP"/>
    </source>
</evidence>
<keyword evidence="2" id="KW-0472">Membrane</keyword>
<feature type="compositionally biased region" description="Low complexity" evidence="1">
    <location>
        <begin position="375"/>
        <end position="435"/>
    </location>
</feature>
<dbReference type="Pfam" id="PF20597">
    <property type="entry name" value="pAdhesive_15"/>
    <property type="match status" value="1"/>
</dbReference>
<dbReference type="InterPro" id="IPR026588">
    <property type="entry name" value="Choice_anch_A"/>
</dbReference>
<evidence type="ECO:0000313" key="6">
    <source>
        <dbReference type="Proteomes" id="UP000305792"/>
    </source>
</evidence>
<keyword evidence="3" id="KW-0732">Signal</keyword>
<keyword evidence="2" id="KW-1133">Transmembrane helix</keyword>
<dbReference type="AlphaFoldDB" id="A0A4S8PL75"/>
<sequence>MPAKSRLRARTSVVLAASAAVAVAAFALSSVEALAATLPGGLGPCGGPDCPDPFPDNGSGPIAGYDDSVNVFVGGDFSVTGSAAESEGRNVVLGDFDQNKTSGSAVYNVGIAGVGSRVPPPTGSDYMQVGGSLTIATEQRLLAEEGAESGVVRVAGTATGEVIPTAVIDSAAVDEYAGLRDELTEASLCYAYPEDATRRATTGTVDNQGFQTVFTGDGSSALQVFAVDGGLTGAGGGMQSVVFENIPAGATVLVNLYGDTVTLNLNNTPQESIRDRLLWNFPEATTVNLQGTTQLQGSVLAGSQASTTTLSMSGTNGRMFLTGNLVHGSSTLPGSGQEIHNYPFNGDLPECEDVDPTDTTDAPTSDEPTTDEPTTDAPTSDGPTTDEPTTDGPTTDGPTTDGPTTDGPTTDAPTTAVPTSGGPTTGTAPTTGEATSPDGGGGLPLTGTRLLMAVGVGVGALALGVVVLATTRRRRA</sequence>
<dbReference type="OrthoDB" id="5164681at2"/>
<dbReference type="RefSeq" id="WP_136528361.1">
    <property type="nucleotide sequence ID" value="NZ_STGX01000002.1"/>
</dbReference>